<proteinExistence type="predicted"/>
<dbReference type="InterPro" id="IPR011611">
    <property type="entry name" value="PfkB_dom"/>
</dbReference>
<dbReference type="Proteomes" id="UP001501637">
    <property type="component" value="Unassembled WGS sequence"/>
</dbReference>
<sequence>MPIAVTGVIAMDHLMTFPGRFPERSAADRPHVASLAFLAERLAIRRGGAAANVAFGLGRLGLDPVLVGAVGSDFADYQVWLKQHGVDTESVLVVPGEHTARHVCTTDLEGQRVSTFLPGAMGASATLSLRSVARRTGGLGLVVVEPGDPAAMLRHTEECRAMGLPFVAHPSWRIGGRAGRADLKSLVHGASCLITDEGESERLRESTGWSGPRVLDRVGVWVTTLGAAGARIERAGQEPSRVPAPGSVTVAEPSGAGDAFRAGFLAGAAQGAPLERAAQLGCALASFALETPGTQGYAMDVRRLLNRVRETYGHTAAAAIRRLLTYAA</sequence>
<dbReference type="InterPro" id="IPR002173">
    <property type="entry name" value="Carboh/pur_kinase_PfkB_CS"/>
</dbReference>
<dbReference type="InterPro" id="IPR029056">
    <property type="entry name" value="Ribokinase-like"/>
</dbReference>
<name>A0ABP6MEF9_9ACTN</name>
<dbReference type="PANTHER" id="PTHR10584">
    <property type="entry name" value="SUGAR KINASE"/>
    <property type="match status" value="1"/>
</dbReference>
<dbReference type="SUPFAM" id="SSF53613">
    <property type="entry name" value="Ribokinase-like"/>
    <property type="match status" value="1"/>
</dbReference>
<dbReference type="RefSeq" id="WP_344521517.1">
    <property type="nucleotide sequence ID" value="NZ_BAAAUG010000044.1"/>
</dbReference>
<dbReference type="Pfam" id="PF00294">
    <property type="entry name" value="PfkB"/>
    <property type="match status" value="1"/>
</dbReference>
<dbReference type="GO" id="GO:0016301">
    <property type="term" value="F:kinase activity"/>
    <property type="evidence" value="ECO:0007669"/>
    <property type="project" value="UniProtKB-KW"/>
</dbReference>
<keyword evidence="1" id="KW-0808">Transferase</keyword>
<dbReference type="Gene3D" id="3.40.1190.20">
    <property type="match status" value="1"/>
</dbReference>
<evidence type="ECO:0000313" key="4">
    <source>
        <dbReference type="EMBL" id="GAA3105869.1"/>
    </source>
</evidence>
<dbReference type="EMBL" id="BAAAUG010000044">
    <property type="protein sequence ID" value="GAA3105869.1"/>
    <property type="molecule type" value="Genomic_DNA"/>
</dbReference>
<evidence type="ECO:0000259" key="3">
    <source>
        <dbReference type="Pfam" id="PF00294"/>
    </source>
</evidence>
<protein>
    <submittedName>
        <fullName evidence="4">Carbohydrate kinase family protein</fullName>
    </submittedName>
</protein>
<accession>A0ABP6MEF9</accession>
<keyword evidence="2 4" id="KW-0418">Kinase</keyword>
<feature type="domain" description="Carbohydrate kinase PfkB" evidence="3">
    <location>
        <begin position="34"/>
        <end position="295"/>
    </location>
</feature>
<reference evidence="5" key="1">
    <citation type="journal article" date="2019" name="Int. J. Syst. Evol. Microbiol.">
        <title>The Global Catalogue of Microorganisms (GCM) 10K type strain sequencing project: providing services to taxonomists for standard genome sequencing and annotation.</title>
        <authorList>
            <consortium name="The Broad Institute Genomics Platform"/>
            <consortium name="The Broad Institute Genome Sequencing Center for Infectious Disease"/>
            <person name="Wu L."/>
            <person name="Ma J."/>
        </authorList>
    </citation>
    <scope>NUCLEOTIDE SEQUENCE [LARGE SCALE GENOMIC DNA]</scope>
    <source>
        <strain evidence="5">JCM 9092</strain>
    </source>
</reference>
<keyword evidence="5" id="KW-1185">Reference proteome</keyword>
<evidence type="ECO:0000313" key="5">
    <source>
        <dbReference type="Proteomes" id="UP001501637"/>
    </source>
</evidence>
<evidence type="ECO:0000256" key="1">
    <source>
        <dbReference type="ARBA" id="ARBA00022679"/>
    </source>
</evidence>
<organism evidence="4 5">
    <name type="scientific">Streptomyces rectiviolaceus</name>
    <dbReference type="NCBI Taxonomy" id="332591"/>
    <lineage>
        <taxon>Bacteria</taxon>
        <taxon>Bacillati</taxon>
        <taxon>Actinomycetota</taxon>
        <taxon>Actinomycetes</taxon>
        <taxon>Kitasatosporales</taxon>
        <taxon>Streptomycetaceae</taxon>
        <taxon>Streptomyces</taxon>
    </lineage>
</organism>
<evidence type="ECO:0000256" key="2">
    <source>
        <dbReference type="ARBA" id="ARBA00022777"/>
    </source>
</evidence>
<dbReference type="CDD" id="cd01942">
    <property type="entry name" value="ribokinase_group_A"/>
    <property type="match status" value="1"/>
</dbReference>
<dbReference type="PROSITE" id="PS00583">
    <property type="entry name" value="PFKB_KINASES_1"/>
    <property type="match status" value="1"/>
</dbReference>
<comment type="caution">
    <text evidence="4">The sequence shown here is derived from an EMBL/GenBank/DDBJ whole genome shotgun (WGS) entry which is preliminary data.</text>
</comment>
<dbReference type="PANTHER" id="PTHR10584:SF166">
    <property type="entry name" value="RIBOKINASE"/>
    <property type="match status" value="1"/>
</dbReference>
<gene>
    <name evidence="4" type="ORF">GCM10010449_31100</name>
</gene>